<protein>
    <submittedName>
        <fullName evidence="4">Transporter substrate-binding domain-containing protein</fullName>
    </submittedName>
</protein>
<evidence type="ECO:0000313" key="5">
    <source>
        <dbReference type="Proteomes" id="UP001528823"/>
    </source>
</evidence>
<name>A0ABT5U2R9_9GAMM</name>
<dbReference type="EMBL" id="JAPMOU010000002">
    <property type="protein sequence ID" value="MDE1460660.1"/>
    <property type="molecule type" value="Genomic_DNA"/>
</dbReference>
<dbReference type="Pfam" id="PF00497">
    <property type="entry name" value="SBP_bac_3"/>
    <property type="match status" value="1"/>
</dbReference>
<evidence type="ECO:0000259" key="3">
    <source>
        <dbReference type="Pfam" id="PF00497"/>
    </source>
</evidence>
<dbReference type="InterPro" id="IPR001638">
    <property type="entry name" value="Solute-binding_3/MltF_N"/>
</dbReference>
<comment type="similarity">
    <text evidence="1">Belongs to the bacterial solute-binding protein 3 family.</text>
</comment>
<feature type="domain" description="Solute-binding protein family 3/N-terminal" evidence="3">
    <location>
        <begin position="29"/>
        <end position="245"/>
    </location>
</feature>
<dbReference type="PANTHER" id="PTHR35936">
    <property type="entry name" value="MEMBRANE-BOUND LYTIC MUREIN TRANSGLYCOSYLASE F"/>
    <property type="match status" value="1"/>
</dbReference>
<keyword evidence="2" id="KW-0732">Signal</keyword>
<evidence type="ECO:0000256" key="2">
    <source>
        <dbReference type="ARBA" id="ARBA00022729"/>
    </source>
</evidence>
<reference evidence="4 5" key="1">
    <citation type="submission" date="2022-11" db="EMBL/GenBank/DDBJ databases">
        <title>Spartinivicinus poritis sp. nov., isolated from scleractinian coral Porites lutea.</title>
        <authorList>
            <person name="Zhang G."/>
            <person name="Cai L."/>
            <person name="Wei Q."/>
        </authorList>
    </citation>
    <scope>NUCLEOTIDE SEQUENCE [LARGE SCALE GENOMIC DNA]</scope>
    <source>
        <strain evidence="4 5">A2-2</strain>
    </source>
</reference>
<organism evidence="4 5">
    <name type="scientific">Spartinivicinus poritis</name>
    <dbReference type="NCBI Taxonomy" id="2994640"/>
    <lineage>
        <taxon>Bacteria</taxon>
        <taxon>Pseudomonadati</taxon>
        <taxon>Pseudomonadota</taxon>
        <taxon>Gammaproteobacteria</taxon>
        <taxon>Oceanospirillales</taxon>
        <taxon>Zooshikellaceae</taxon>
        <taxon>Spartinivicinus</taxon>
    </lineage>
</organism>
<comment type="caution">
    <text evidence="4">The sequence shown here is derived from an EMBL/GenBank/DDBJ whole genome shotgun (WGS) entry which is preliminary data.</text>
</comment>
<evidence type="ECO:0000313" key="4">
    <source>
        <dbReference type="EMBL" id="MDE1460660.1"/>
    </source>
</evidence>
<dbReference type="Proteomes" id="UP001528823">
    <property type="component" value="Unassembled WGS sequence"/>
</dbReference>
<dbReference type="RefSeq" id="WP_274687032.1">
    <property type="nucleotide sequence ID" value="NZ_JAPMOU010000002.1"/>
</dbReference>
<sequence>MKFPKLALYILLLVKTIGLFAAEPITLSTGEYPPYNSAAFKHYGLMPKIITEAFAEVGYQVDFVFLPWPKAYYLSKIGNVDGTAQWFNSEDRKIDHIYSHPILPEKVVWIYLREYQFDWNTLDDLAGIRICALRGFTYTHEFHRAIRVGKLHVSFVNDIDQCFKMILAGRTDITLENIEVAYYKLRSLFKPELVNQFIYHQKPFQVSYNHLLISKKTLDAQKIINDFNRGLKQLTKSGKVNQILQNSRMGLYEPAHN</sequence>
<accession>A0ABT5U2R9</accession>
<dbReference type="PANTHER" id="PTHR35936:SF25">
    <property type="entry name" value="ABC TRANSPORTER SUBSTRATE-BINDING PROTEIN"/>
    <property type="match status" value="1"/>
</dbReference>
<evidence type="ECO:0000256" key="1">
    <source>
        <dbReference type="ARBA" id="ARBA00010333"/>
    </source>
</evidence>
<dbReference type="SUPFAM" id="SSF53850">
    <property type="entry name" value="Periplasmic binding protein-like II"/>
    <property type="match status" value="1"/>
</dbReference>
<gene>
    <name evidence="4" type="ORF">ORQ98_01645</name>
</gene>
<dbReference type="Gene3D" id="3.40.190.10">
    <property type="entry name" value="Periplasmic binding protein-like II"/>
    <property type="match status" value="2"/>
</dbReference>
<proteinExistence type="inferred from homology"/>
<keyword evidence="5" id="KW-1185">Reference proteome</keyword>